<evidence type="ECO:0000256" key="7">
    <source>
        <dbReference type="HAMAP-Rule" id="MF_01008"/>
    </source>
</evidence>
<comment type="caution">
    <text evidence="9">The sequence shown here is derived from an EMBL/GenBank/DDBJ whole genome shotgun (WGS) entry which is preliminary data.</text>
</comment>
<feature type="domain" description="SpoVT-AbrB" evidence="8">
    <location>
        <begin position="15"/>
        <end position="62"/>
    </location>
</feature>
<feature type="domain" description="SpoVT-AbrB" evidence="8">
    <location>
        <begin position="91"/>
        <end position="134"/>
    </location>
</feature>
<sequence length="154" mass="17505">MSEKATGGRIYYTSRYRHGVDEKRRVQIPAKWRPAEGEVEFTLIVWRKGPYGPCLRALPPEQMERLMQAIDAMPNEDPRKTVLKRVIGSHAEQVTVDRAGRIVLPEAMAREAGIEKEALFVGLLDRFEIWSPERYAAVEAADKVLLADAMNLLE</sequence>
<dbReference type="GO" id="GO:0003700">
    <property type="term" value="F:DNA-binding transcription factor activity"/>
    <property type="evidence" value="ECO:0007669"/>
    <property type="project" value="UniProtKB-UniRule"/>
</dbReference>
<evidence type="ECO:0000256" key="4">
    <source>
        <dbReference type="ARBA" id="ARBA00023015"/>
    </source>
</evidence>
<name>A0A6M1S003_9BACT</name>
<keyword evidence="2 7" id="KW-0963">Cytoplasm</keyword>
<dbReference type="PANTHER" id="PTHR34701:SF1">
    <property type="entry name" value="TRANSCRIPTIONAL REGULATOR MRAZ"/>
    <property type="match status" value="1"/>
</dbReference>
<comment type="similarity">
    <text evidence="7">Belongs to the MraZ family.</text>
</comment>
<evidence type="ECO:0000313" key="10">
    <source>
        <dbReference type="Proteomes" id="UP000477311"/>
    </source>
</evidence>
<evidence type="ECO:0000256" key="3">
    <source>
        <dbReference type="ARBA" id="ARBA00022737"/>
    </source>
</evidence>
<dbReference type="Proteomes" id="UP000477311">
    <property type="component" value="Unassembled WGS sequence"/>
</dbReference>
<accession>A0A6M1S003</accession>
<dbReference type="Gene3D" id="3.40.1550.20">
    <property type="entry name" value="Transcriptional regulator MraZ domain"/>
    <property type="match status" value="1"/>
</dbReference>
<dbReference type="AlphaFoldDB" id="A0A6M1S003"/>
<dbReference type="InterPro" id="IPR020603">
    <property type="entry name" value="MraZ_dom"/>
</dbReference>
<keyword evidence="4 7" id="KW-0805">Transcription regulation</keyword>
<keyword evidence="5 7" id="KW-0238">DNA-binding</keyword>
<dbReference type="SUPFAM" id="SSF89447">
    <property type="entry name" value="AbrB/MazE/MraZ-like"/>
    <property type="match status" value="1"/>
</dbReference>
<reference evidence="9 10" key="1">
    <citation type="submission" date="2020-02" db="EMBL/GenBank/DDBJ databases">
        <title>Draft genome sequence of Limisphaera ngatamarikiensis NGM72.4T, a thermophilic Verrucomicrobia grouped in subdivision 3.</title>
        <authorList>
            <person name="Carere C.R."/>
            <person name="Steen J."/>
            <person name="Hugenholtz P."/>
            <person name="Stott M.B."/>
        </authorList>
    </citation>
    <scope>NUCLEOTIDE SEQUENCE [LARGE SCALE GENOMIC DNA]</scope>
    <source>
        <strain evidence="9 10">NGM72.4</strain>
    </source>
</reference>
<dbReference type="PANTHER" id="PTHR34701">
    <property type="entry name" value="TRANSCRIPTIONAL REGULATOR MRAZ"/>
    <property type="match status" value="1"/>
</dbReference>
<dbReference type="GO" id="GO:0000976">
    <property type="term" value="F:transcription cis-regulatory region binding"/>
    <property type="evidence" value="ECO:0007669"/>
    <property type="project" value="TreeGrafter"/>
</dbReference>
<dbReference type="GO" id="GO:0005737">
    <property type="term" value="C:cytoplasm"/>
    <property type="evidence" value="ECO:0007669"/>
    <property type="project" value="UniProtKB-UniRule"/>
</dbReference>
<keyword evidence="6 7" id="KW-0804">Transcription</keyword>
<comment type="subunit">
    <text evidence="7">Forms oligomers.</text>
</comment>
<organism evidence="9 10">
    <name type="scientific">Limisphaera ngatamarikiensis</name>
    <dbReference type="NCBI Taxonomy" id="1324935"/>
    <lineage>
        <taxon>Bacteria</taxon>
        <taxon>Pseudomonadati</taxon>
        <taxon>Verrucomicrobiota</taxon>
        <taxon>Verrucomicrobiia</taxon>
        <taxon>Limisphaerales</taxon>
        <taxon>Limisphaeraceae</taxon>
        <taxon>Limisphaera</taxon>
    </lineage>
</organism>
<evidence type="ECO:0000256" key="2">
    <source>
        <dbReference type="ARBA" id="ARBA00022490"/>
    </source>
</evidence>
<dbReference type="GO" id="GO:2000143">
    <property type="term" value="P:negative regulation of DNA-templated transcription initiation"/>
    <property type="evidence" value="ECO:0007669"/>
    <property type="project" value="TreeGrafter"/>
</dbReference>
<dbReference type="InterPro" id="IPR007159">
    <property type="entry name" value="SpoVT-AbrB_dom"/>
</dbReference>
<evidence type="ECO:0000259" key="8">
    <source>
        <dbReference type="PROSITE" id="PS51740"/>
    </source>
</evidence>
<dbReference type="PROSITE" id="PS51740">
    <property type="entry name" value="SPOVT_ABRB"/>
    <property type="match status" value="2"/>
</dbReference>
<dbReference type="Pfam" id="PF02381">
    <property type="entry name" value="MraZ"/>
    <property type="match status" value="1"/>
</dbReference>
<dbReference type="InterPro" id="IPR035644">
    <property type="entry name" value="MraZ_C"/>
</dbReference>
<keyword evidence="3" id="KW-0677">Repeat</keyword>
<dbReference type="HAMAP" id="MF_01008">
    <property type="entry name" value="MraZ"/>
    <property type="match status" value="1"/>
</dbReference>
<dbReference type="CDD" id="cd16321">
    <property type="entry name" value="MraZ_C"/>
    <property type="match status" value="1"/>
</dbReference>
<evidence type="ECO:0000256" key="6">
    <source>
        <dbReference type="ARBA" id="ARBA00023163"/>
    </source>
</evidence>
<dbReference type="InterPro" id="IPR037914">
    <property type="entry name" value="SpoVT-AbrB_sf"/>
</dbReference>
<dbReference type="InterPro" id="IPR003444">
    <property type="entry name" value="MraZ"/>
</dbReference>
<protein>
    <recommendedName>
        <fullName evidence="1 7">Transcriptional regulator MraZ</fullName>
    </recommendedName>
</protein>
<dbReference type="InterPro" id="IPR035642">
    <property type="entry name" value="MraZ_N"/>
</dbReference>
<gene>
    <name evidence="7" type="primary">mraZ</name>
    <name evidence="9" type="ORF">G4L39_04735</name>
</gene>
<dbReference type="RefSeq" id="WP_165106310.1">
    <property type="nucleotide sequence ID" value="NZ_JAAKYA010000029.1"/>
</dbReference>
<dbReference type="InterPro" id="IPR038619">
    <property type="entry name" value="MraZ_sf"/>
</dbReference>
<proteinExistence type="inferred from homology"/>
<keyword evidence="10" id="KW-1185">Reference proteome</keyword>
<dbReference type="GO" id="GO:0009295">
    <property type="term" value="C:nucleoid"/>
    <property type="evidence" value="ECO:0007669"/>
    <property type="project" value="UniProtKB-SubCell"/>
</dbReference>
<evidence type="ECO:0000256" key="5">
    <source>
        <dbReference type="ARBA" id="ARBA00023125"/>
    </source>
</evidence>
<dbReference type="CDD" id="cd16320">
    <property type="entry name" value="MraZ_N"/>
    <property type="match status" value="1"/>
</dbReference>
<evidence type="ECO:0000256" key="1">
    <source>
        <dbReference type="ARBA" id="ARBA00013860"/>
    </source>
</evidence>
<comment type="subcellular location">
    <subcellularLocation>
        <location evidence="7">Cytoplasm</location>
        <location evidence="7">Nucleoid</location>
    </subcellularLocation>
</comment>
<dbReference type="EMBL" id="JAAKYA010000029">
    <property type="protein sequence ID" value="NGO38700.1"/>
    <property type="molecule type" value="Genomic_DNA"/>
</dbReference>
<evidence type="ECO:0000313" key="9">
    <source>
        <dbReference type="EMBL" id="NGO38700.1"/>
    </source>
</evidence>